<accession>G1D1D9</accession>
<dbReference type="InterPro" id="IPR041657">
    <property type="entry name" value="HTH_17"/>
</dbReference>
<dbReference type="GeneID" id="40233196"/>
<dbReference type="SUPFAM" id="SSF46955">
    <property type="entry name" value="Putative DNA-binding domain"/>
    <property type="match status" value="1"/>
</dbReference>
<gene>
    <name evidence="3" type="primary">45</name>
    <name evidence="3" type="ORF">PBI_DLANE_45</name>
</gene>
<dbReference type="Proteomes" id="UP000008409">
    <property type="component" value="Segment"/>
</dbReference>
<dbReference type="InterPro" id="IPR009061">
    <property type="entry name" value="DNA-bd_dom_put_sf"/>
</dbReference>
<feature type="domain" description="Helix-turn-helix" evidence="1">
    <location>
        <begin position="9"/>
        <end position="56"/>
    </location>
</feature>
<name>G1D1D9_9CAUD</name>
<proteinExistence type="predicted"/>
<evidence type="ECO:0000259" key="1">
    <source>
        <dbReference type="Pfam" id="PF12728"/>
    </source>
</evidence>
<feature type="domain" description="DUF7304" evidence="2">
    <location>
        <begin position="86"/>
        <end position="154"/>
    </location>
</feature>
<dbReference type="InterPro" id="IPR010093">
    <property type="entry name" value="SinI_DNA-bd"/>
</dbReference>
<protein>
    <submittedName>
        <fullName evidence="3">Helix-turn-helix DNA binding domain protein</fullName>
    </submittedName>
</protein>
<evidence type="ECO:0000259" key="2">
    <source>
        <dbReference type="Pfam" id="PF23979"/>
    </source>
</evidence>
<dbReference type="GO" id="GO:0003677">
    <property type="term" value="F:DNA binding"/>
    <property type="evidence" value="ECO:0007669"/>
    <property type="project" value="InterPro"/>
</dbReference>
<dbReference type="RefSeq" id="YP_009636458.1">
    <property type="nucleotide sequence ID" value="NC_042317.1"/>
</dbReference>
<organism evidence="3 4">
    <name type="scientific">Mycobacterium phage DLane</name>
    <dbReference type="NCBI Taxonomy" id="2922203"/>
    <lineage>
        <taxon>Viruses</taxon>
        <taxon>Duplodnaviria</taxon>
        <taxon>Heunggongvirae</taxon>
        <taxon>Uroviricota</taxon>
        <taxon>Caudoviricetes</taxon>
        <taxon>Gracegardnervirinae</taxon>
        <taxon>Cheoctovirus</taxon>
        <taxon>Cheoctovirus dlane</taxon>
        <taxon>Mycobacterium virus Dlane</taxon>
    </lineage>
</organism>
<dbReference type="NCBIfam" id="TIGR01764">
    <property type="entry name" value="excise"/>
    <property type="match status" value="1"/>
</dbReference>
<reference evidence="3 4" key="1">
    <citation type="journal article" date="2012" name="J. Virol.">
        <title>Complete Genome Sequences of 138 Mycobacteriophages.</title>
        <authorList>
            <consortium name="the Science Education Alliance Phage Hunters Advancing Genomics and Evolutionary Science Program"/>
            <consortium name="the KwaZulu-Natal Research Institute for Tuberculosis and HIV Mycobacterial Genetics Course Students"/>
            <consortium name="the Phage Hunters Integrating Research and Education Program"/>
            <person name="Hatfull G.F."/>
        </authorList>
    </citation>
    <scope>NUCLEOTIDE SEQUENCE [LARGE SCALE GENOMIC DNA]</scope>
</reference>
<dbReference type="InterPro" id="IPR055728">
    <property type="entry name" value="DUF7304"/>
</dbReference>
<dbReference type="Pfam" id="PF12728">
    <property type="entry name" value="HTH_17"/>
    <property type="match status" value="1"/>
</dbReference>
<keyword evidence="4" id="KW-1185">Reference proteome</keyword>
<evidence type="ECO:0000313" key="4">
    <source>
        <dbReference type="Proteomes" id="UP000008409"/>
    </source>
</evidence>
<dbReference type="KEGG" id="vg:40233196"/>
<sequence length="156" mass="17344">MSELNRKSLLTMQQAATYLGVTDRTVRNYVARGLIPARRLGPKLLRIRIEDLQEFAGGTYQPGHLPNSRQEAVPVTGRTRVGGRVMSFYFYSDPIQVIKRGHGGVTVGRGENNGSELAYLNVGDGYRHEGDVLLDADELTDVIDQLTIIRNAMRLT</sequence>
<dbReference type="Pfam" id="PF23979">
    <property type="entry name" value="DUF7304"/>
    <property type="match status" value="1"/>
</dbReference>
<evidence type="ECO:0000313" key="3">
    <source>
        <dbReference type="EMBL" id="AEK08589.1"/>
    </source>
</evidence>
<dbReference type="EMBL" id="JF937093">
    <property type="protein sequence ID" value="AEK08589.1"/>
    <property type="molecule type" value="Genomic_DNA"/>
</dbReference>